<name>A0A511B8Y2_9PROT</name>
<keyword evidence="4" id="KW-0472">Membrane</keyword>
<dbReference type="PANTHER" id="PTHR36985">
    <property type="entry name" value="TRANSLOCATION AND ASSEMBLY MODULE SUBUNIT TAMB"/>
    <property type="match status" value="1"/>
</dbReference>
<evidence type="ECO:0000256" key="3">
    <source>
        <dbReference type="ARBA" id="ARBA00022989"/>
    </source>
</evidence>
<evidence type="ECO:0000313" key="7">
    <source>
        <dbReference type="Proteomes" id="UP000321079"/>
    </source>
</evidence>
<evidence type="ECO:0000313" key="6">
    <source>
        <dbReference type="EMBL" id="GEK96142.1"/>
    </source>
</evidence>
<evidence type="ECO:0000259" key="5">
    <source>
        <dbReference type="Pfam" id="PF04357"/>
    </source>
</evidence>
<evidence type="ECO:0000256" key="2">
    <source>
        <dbReference type="ARBA" id="ARBA00022692"/>
    </source>
</evidence>
<comment type="subcellular location">
    <subcellularLocation>
        <location evidence="1">Membrane</location>
        <topology evidence="1">Single-pass membrane protein</topology>
    </subcellularLocation>
</comment>
<dbReference type="EMBL" id="BJVA01000006">
    <property type="protein sequence ID" value="GEK96142.1"/>
    <property type="molecule type" value="Genomic_DNA"/>
</dbReference>
<dbReference type="Pfam" id="PF04357">
    <property type="entry name" value="TamB"/>
    <property type="match status" value="1"/>
</dbReference>
<dbReference type="InterPro" id="IPR007452">
    <property type="entry name" value="TamB_C"/>
</dbReference>
<dbReference type="OrthoDB" id="7784409at2"/>
<dbReference type="Proteomes" id="UP000321079">
    <property type="component" value="Unassembled WGS sequence"/>
</dbReference>
<evidence type="ECO:0000256" key="1">
    <source>
        <dbReference type="ARBA" id="ARBA00004167"/>
    </source>
</evidence>
<comment type="caution">
    <text evidence="6">The sequence shown here is derived from an EMBL/GenBank/DDBJ whole genome shotgun (WGS) entry which is preliminary data.</text>
</comment>
<dbReference type="GO" id="GO:0009306">
    <property type="term" value="P:protein secretion"/>
    <property type="evidence" value="ECO:0007669"/>
    <property type="project" value="InterPro"/>
</dbReference>
<reference evidence="6 7" key="1">
    <citation type="submission" date="2019-07" db="EMBL/GenBank/DDBJ databases">
        <title>Whole genome shotgun sequence of Gluconobacter kanchanaburiensis NBRC 103587.</title>
        <authorList>
            <person name="Hosoyama A."/>
            <person name="Uohara A."/>
            <person name="Ohji S."/>
            <person name="Ichikawa N."/>
        </authorList>
    </citation>
    <scope>NUCLEOTIDE SEQUENCE [LARGE SCALE GENOMIC DNA]</scope>
    <source>
        <strain evidence="6 7">NBRC 103587</strain>
    </source>
</reference>
<dbReference type="PANTHER" id="PTHR36985:SF1">
    <property type="entry name" value="TRANSLOCATION AND ASSEMBLY MODULE SUBUNIT TAMB"/>
    <property type="match status" value="1"/>
</dbReference>
<keyword evidence="7" id="KW-1185">Reference proteome</keyword>
<accession>A0A511B8Y2</accession>
<dbReference type="RefSeq" id="WP_146860453.1">
    <property type="nucleotide sequence ID" value="NZ_BARK01000019.1"/>
</dbReference>
<gene>
    <name evidence="6" type="ORF">GKA01_13390</name>
</gene>
<keyword evidence="2" id="KW-0812">Transmembrane</keyword>
<organism evidence="6 7">
    <name type="scientific">Gluconobacter kanchanaburiensis NBRC 103587</name>
    <dbReference type="NCBI Taxonomy" id="1307948"/>
    <lineage>
        <taxon>Bacteria</taxon>
        <taxon>Pseudomonadati</taxon>
        <taxon>Pseudomonadota</taxon>
        <taxon>Alphaproteobacteria</taxon>
        <taxon>Acetobacterales</taxon>
        <taxon>Acetobacteraceae</taxon>
        <taxon>Gluconobacter</taxon>
    </lineage>
</organism>
<evidence type="ECO:0000256" key="4">
    <source>
        <dbReference type="ARBA" id="ARBA00023136"/>
    </source>
</evidence>
<proteinExistence type="predicted"/>
<keyword evidence="3" id="KW-1133">Transmembrane helix</keyword>
<protein>
    <recommendedName>
        <fullName evidence="5">Translocation and assembly module TamB C-terminal domain-containing protein</fullName>
    </recommendedName>
</protein>
<dbReference type="GO" id="GO:0005886">
    <property type="term" value="C:plasma membrane"/>
    <property type="evidence" value="ECO:0007669"/>
    <property type="project" value="InterPro"/>
</dbReference>
<feature type="domain" description="Translocation and assembly module TamB C-terminal" evidence="5">
    <location>
        <begin position="1031"/>
        <end position="1379"/>
    </location>
</feature>
<sequence>MRVRRILLRVAAGLVIVPVGLAAVAVTGVLIGINISPGQRLIERKIGPLTGGMVEISGLSGFLPHHLAMAKLLIRDTKGPWIELDNADLRWSPLSLLHLDAKITSLSATRIAVLRKMVSAPDATSDKTAPTSTAPSKLHLRVDLASLHVGRLEIGPDYTVTPTAFSLDGYAHVHSIAPFLDGVTVKTLPVMDVALALKRLDQPGNLSLNVETPKNRIVVSASFHEEQNGFVTTLGQMPQLDPADLHLRLTGPRTAAVLDFGLAAGPVTASAAGTLDLLKIAGNLHVKANAPAMTLRPGIAWSAITLDTDLQGPLRAPNGHGVLDIDALTAAGAGIGHLHAQFEGSERVPEADTTAHLAAKLDGLRIPGSQPTILASAPLTLDVVAHPLAASIPVVVKLDHPLLHAAATTDLKPAAKGHLDLDLPDLHPLAAAGGADLAGKAALHADFAMPVTQHDDLTLGSTGTLAITGGQPQALNLIGKTGTFSLGLAKSPANVLTLKSFELDGAALHMLVSSVIDLAHGNRMQTKASVQLPDLAKASPAILGNTTLTATAEGPTDDLAIKAELKGDFGTKDVTKGPVTLQADFQHLPSRPDGTLTAGGTLDHAPLTLDAALHQDEAGAYHVDLKTLDWNSLSGKGNIRLPKGAKVPLGDLDVSIRNLADFRRLIGQAISGHLALGLHTTEAAGAPPVVKLGLDGMLSMADAAVQSLKVAGTIANPVDAPEPSLVLDLAGMRYQAMTGKVHATIKGPQTAMAIALTAAFQNVLDAPATADTALILNIPDKTVRLDRLAAVAKGESVRLSRPAVVSFGNTMGVDHLLATLAPQGVAPATIDVAGTLKPALALTARLDHLTPAIARPFAPDLSATGAISLNARLGGTLAAPTGTVSLTGRDLRMQTGPAASLPAAQILANIGLGGNSAKVDATLGAGPSVALAVRGTAPLSKTGALALAMTGHVDLAVGNAVLGASGMGMAGKVGINLNVAGTAAQPRATGQVTLENASFDHYAQGVHLSRINGALVASGDSIAVNHIVAHAGAGTIALDGNIGAFRPDLPVDLHITSDRARPISSDLLTAIIDTDLHVHGQATTRLDVDGKVTIPNATINIPDSMPASVPQLDVIRPGQKPPSASGTGMVIGLGVDVISPGEFFVRGHGVFAEMQGRLRVRGTSAEPSLNGGFDLKRGNFNLGGINLNFTNGRVAFNGSGVNHKLDPTLDFRADRNASGTLASLLVTGYASAPKIDFASVPSLPRDQVLSILLFGTDSHSLSTTQLAELGAAVVQLAGGSAFDPMSKVRNLLGLDRLAVGGGSGVDNGGTSVEAGKYVMKGVYVGAKQATSGSGTQAQVQIDLTKRLKFNTTVGTGGQVTGFTTPENDPGSSIGLSYGYSY</sequence>